<feature type="compositionally biased region" description="Polar residues" evidence="6">
    <location>
        <begin position="244"/>
        <end position="253"/>
    </location>
</feature>
<name>A0A8J4BGH7_9CHLO</name>
<feature type="domain" description="TPX2 C-terminal" evidence="7">
    <location>
        <begin position="514"/>
        <end position="560"/>
    </location>
</feature>
<feature type="region of interest" description="Disordered" evidence="6">
    <location>
        <begin position="214"/>
        <end position="308"/>
    </location>
</feature>
<keyword evidence="5" id="KW-0175">Coiled coil</keyword>
<evidence type="ECO:0000256" key="4">
    <source>
        <dbReference type="ARBA" id="ARBA00023212"/>
    </source>
</evidence>
<evidence type="ECO:0000256" key="6">
    <source>
        <dbReference type="SAM" id="MobiDB-lite"/>
    </source>
</evidence>
<organism evidence="8 9">
    <name type="scientific">Volvox africanus</name>
    <dbReference type="NCBI Taxonomy" id="51714"/>
    <lineage>
        <taxon>Eukaryota</taxon>
        <taxon>Viridiplantae</taxon>
        <taxon>Chlorophyta</taxon>
        <taxon>core chlorophytes</taxon>
        <taxon>Chlorophyceae</taxon>
        <taxon>CS clade</taxon>
        <taxon>Chlamydomonadales</taxon>
        <taxon>Volvocaceae</taxon>
        <taxon>Volvox</taxon>
    </lineage>
</organism>
<gene>
    <name evidence="8" type="ORF">Vafri_15323</name>
</gene>
<evidence type="ECO:0000313" key="9">
    <source>
        <dbReference type="Proteomes" id="UP000747399"/>
    </source>
</evidence>
<keyword evidence="4" id="KW-0206">Cytoskeleton</keyword>
<keyword evidence="3" id="KW-0963">Cytoplasm</keyword>
<dbReference type="Pfam" id="PF06886">
    <property type="entry name" value="TPX2"/>
    <property type="match status" value="1"/>
</dbReference>
<comment type="subcellular location">
    <subcellularLocation>
        <location evidence="1">Cytoplasm</location>
        <location evidence="1">Cytoskeleton</location>
    </subcellularLocation>
</comment>
<dbReference type="Proteomes" id="UP000747399">
    <property type="component" value="Unassembled WGS sequence"/>
</dbReference>
<feature type="coiled-coil region" evidence="5">
    <location>
        <begin position="513"/>
        <end position="544"/>
    </location>
</feature>
<keyword evidence="9" id="KW-1185">Reference proteome</keyword>
<dbReference type="EMBL" id="BNCO01000041">
    <property type="protein sequence ID" value="GIL60798.1"/>
    <property type="molecule type" value="Genomic_DNA"/>
</dbReference>
<accession>A0A8J4BGH7</accession>
<evidence type="ECO:0000256" key="1">
    <source>
        <dbReference type="ARBA" id="ARBA00004245"/>
    </source>
</evidence>
<feature type="region of interest" description="Disordered" evidence="6">
    <location>
        <begin position="407"/>
        <end position="427"/>
    </location>
</feature>
<sequence>MSLGVEPLESREFLSSCLKAALDDPDLIDAISDQALEQGFSALTIGQGLVSVDQLKDKLYLTVDEAKSVLNICTSMVTGRNSIKQSSSDQLSINLQQTQSGGLAMRMDVQQGDGAPVNDNQPRDAHLGQQDLPFESLDMIMENAAVVVVSRTTPHTSEKKIIEACAPDPLPCPTPTSCLSPAAERNGDITKPAETTYLKPVDTKTVEMPVAATAPKPAAVSAPATETPKPAITKPDNGKPASAVSKSTEQFSPEVSAVSPRIPSPSSGSTPSYLRPTAAHKARVSKDAEASASSNLAPVQEDTPEQRKRRTLFSRMASTFLAPTQAFVARVTGRSEEAKTKMESPVSKASVHLEAVLNSPQGQRVTKPQPFALRSDMRSKSSIMSSEELELAEAREKAFKRNPVPKHVYESRPIAPTPRSTPKDPNEVFEPFQLASVELHHKKMEEMRKKAEEEAAREEEARRFKARAFQARIASSPVTPPKPSPSPPTRAEAPVFASEARISYYHEVIEPAKKAKEAEANREKMEAERKLKELEDMNVDDYRKTLEFKARPMPNFSSPFRVDPALSRSVTVPEEPKLRTSLRLGAATAREDKEGHGLGNGLYDGAGYVDPFFASLRKSTSVRSSIKSNPSSRRNSVLRQSASAALLGNGATTPKGTRTSVGTSLQAAIRAAARDAARDLAANDFDVNEFAEEDEASTATGADN</sequence>
<evidence type="ECO:0000256" key="5">
    <source>
        <dbReference type="SAM" id="Coils"/>
    </source>
</evidence>
<evidence type="ECO:0000256" key="3">
    <source>
        <dbReference type="ARBA" id="ARBA00022490"/>
    </source>
</evidence>
<evidence type="ECO:0000256" key="2">
    <source>
        <dbReference type="ARBA" id="ARBA00005885"/>
    </source>
</evidence>
<comment type="similarity">
    <text evidence="2">Belongs to the TPX2 family.</text>
</comment>
<feature type="compositionally biased region" description="Basic and acidic residues" evidence="6">
    <location>
        <begin position="445"/>
        <end position="463"/>
    </location>
</feature>
<dbReference type="AlphaFoldDB" id="A0A8J4BGH7"/>
<dbReference type="InterPro" id="IPR027329">
    <property type="entry name" value="TPX2_C"/>
</dbReference>
<feature type="compositionally biased region" description="Pro residues" evidence="6">
    <location>
        <begin position="478"/>
        <end position="488"/>
    </location>
</feature>
<dbReference type="GO" id="GO:0005856">
    <property type="term" value="C:cytoskeleton"/>
    <property type="evidence" value="ECO:0007669"/>
    <property type="project" value="UniProtKB-SubCell"/>
</dbReference>
<protein>
    <recommendedName>
        <fullName evidence="7">TPX2 C-terminal domain-containing protein</fullName>
    </recommendedName>
</protein>
<feature type="region of interest" description="Disordered" evidence="6">
    <location>
        <begin position="445"/>
        <end position="492"/>
    </location>
</feature>
<comment type="caution">
    <text evidence="8">The sequence shown here is derived from an EMBL/GenBank/DDBJ whole genome shotgun (WGS) entry which is preliminary data.</text>
</comment>
<evidence type="ECO:0000313" key="8">
    <source>
        <dbReference type="EMBL" id="GIL60798.1"/>
    </source>
</evidence>
<evidence type="ECO:0000259" key="7">
    <source>
        <dbReference type="Pfam" id="PF06886"/>
    </source>
</evidence>
<feature type="compositionally biased region" description="Low complexity" evidence="6">
    <location>
        <begin position="214"/>
        <end position="225"/>
    </location>
</feature>
<proteinExistence type="inferred from homology"/>
<reference evidence="8" key="1">
    <citation type="journal article" date="2021" name="Proc. Natl. Acad. Sci. U.S.A.">
        <title>Three genomes in the algal genus Volvox reveal the fate of a haploid sex-determining region after a transition to homothallism.</title>
        <authorList>
            <person name="Yamamoto K."/>
            <person name="Hamaji T."/>
            <person name="Kawai-Toyooka H."/>
            <person name="Matsuzaki R."/>
            <person name="Takahashi F."/>
            <person name="Nishimura Y."/>
            <person name="Kawachi M."/>
            <person name="Noguchi H."/>
            <person name="Minakuchi Y."/>
            <person name="Umen J.G."/>
            <person name="Toyoda A."/>
            <person name="Nozaki H."/>
        </authorList>
    </citation>
    <scope>NUCLEOTIDE SEQUENCE</scope>
    <source>
        <strain evidence="8">NIES-3780</strain>
    </source>
</reference>